<dbReference type="PANTHER" id="PTHR33318">
    <property type="entry name" value="ASPARTYL/GLUTAMYL-TRNA(ASN/GLN) AMIDOTRANSFERASE SUBUNIT"/>
    <property type="match status" value="1"/>
</dbReference>
<sequence length="108" mass="12090">MLNHEISVDASLSNWLVSPQTTPVNKAGSVPCYARNPDRTTSQISVISHEDRPILGAFTIEDIRQFSATSSPRKLPSRISKTRLRIVAQSLPSKEFQTQQASIERIRE</sequence>
<dbReference type="AlphaFoldDB" id="A0A6A4QF49"/>
<organism evidence="1 2">
    <name type="scientific">Lupinus albus</name>
    <name type="common">White lupine</name>
    <name type="synonym">Lupinus termis</name>
    <dbReference type="NCBI Taxonomy" id="3870"/>
    <lineage>
        <taxon>Eukaryota</taxon>
        <taxon>Viridiplantae</taxon>
        <taxon>Streptophyta</taxon>
        <taxon>Embryophyta</taxon>
        <taxon>Tracheophyta</taxon>
        <taxon>Spermatophyta</taxon>
        <taxon>Magnoliopsida</taxon>
        <taxon>eudicotyledons</taxon>
        <taxon>Gunneridae</taxon>
        <taxon>Pentapetalae</taxon>
        <taxon>rosids</taxon>
        <taxon>fabids</taxon>
        <taxon>Fabales</taxon>
        <taxon>Fabaceae</taxon>
        <taxon>Papilionoideae</taxon>
        <taxon>50 kb inversion clade</taxon>
        <taxon>genistoids sensu lato</taxon>
        <taxon>core genistoids</taxon>
        <taxon>Genisteae</taxon>
        <taxon>Lupinus</taxon>
    </lineage>
</organism>
<protein>
    <submittedName>
        <fullName evidence="1">Uncharacterized protein</fullName>
    </submittedName>
</protein>
<dbReference type="OrthoDB" id="1925835at2759"/>
<dbReference type="PANTHER" id="PTHR33318:SF4">
    <property type="entry name" value="OS04G0511700 PROTEIN"/>
    <property type="match status" value="1"/>
</dbReference>
<evidence type="ECO:0000313" key="1">
    <source>
        <dbReference type="EMBL" id="KAE9612222.1"/>
    </source>
</evidence>
<accession>A0A6A4QF49</accession>
<name>A0A6A4QF49_LUPAL</name>
<evidence type="ECO:0000313" key="2">
    <source>
        <dbReference type="Proteomes" id="UP000447434"/>
    </source>
</evidence>
<dbReference type="Proteomes" id="UP000447434">
    <property type="component" value="Chromosome 6"/>
</dbReference>
<gene>
    <name evidence="1" type="ORF">Lalb_Chr06g0170651</name>
</gene>
<proteinExistence type="predicted"/>
<dbReference type="GO" id="GO:0007142">
    <property type="term" value="P:male meiosis II"/>
    <property type="evidence" value="ECO:0007669"/>
    <property type="project" value="InterPro"/>
</dbReference>
<keyword evidence="2" id="KW-1185">Reference proteome</keyword>
<dbReference type="EMBL" id="WOCE01000006">
    <property type="protein sequence ID" value="KAE9612222.1"/>
    <property type="molecule type" value="Genomic_DNA"/>
</dbReference>
<reference evidence="2" key="1">
    <citation type="journal article" date="2020" name="Nat. Commun.">
        <title>Genome sequence of the cluster root forming white lupin.</title>
        <authorList>
            <person name="Hufnagel B."/>
            <person name="Marques A."/>
            <person name="Soriano A."/>
            <person name="Marques L."/>
            <person name="Divol F."/>
            <person name="Doumas P."/>
            <person name="Sallet E."/>
            <person name="Mancinotti D."/>
            <person name="Carrere S."/>
            <person name="Marande W."/>
            <person name="Arribat S."/>
            <person name="Keller J."/>
            <person name="Huneau C."/>
            <person name="Blein T."/>
            <person name="Aime D."/>
            <person name="Laguerre M."/>
            <person name="Taylor J."/>
            <person name="Schubert V."/>
            <person name="Nelson M."/>
            <person name="Geu-Flores F."/>
            <person name="Crespi M."/>
            <person name="Gallardo-Guerrero K."/>
            <person name="Delaux P.-M."/>
            <person name="Salse J."/>
            <person name="Berges H."/>
            <person name="Guyot R."/>
            <person name="Gouzy J."/>
            <person name="Peret B."/>
        </authorList>
    </citation>
    <scope>NUCLEOTIDE SEQUENCE [LARGE SCALE GENOMIC DNA]</scope>
    <source>
        <strain evidence="2">cv. Amiga</strain>
    </source>
</reference>
<dbReference type="InterPro" id="IPR039300">
    <property type="entry name" value="JASON"/>
</dbReference>
<comment type="caution">
    <text evidence="1">The sequence shown here is derived from an EMBL/GenBank/DDBJ whole genome shotgun (WGS) entry which is preliminary data.</text>
</comment>